<keyword evidence="3" id="KW-1185">Reference proteome</keyword>
<dbReference type="Pfam" id="PF25534">
    <property type="entry name" value="DUF7918"/>
    <property type="match status" value="1"/>
</dbReference>
<dbReference type="InterPro" id="IPR057678">
    <property type="entry name" value="DUF7918"/>
</dbReference>
<dbReference type="AlphaFoldDB" id="A0A2J6RX51"/>
<gene>
    <name evidence="2" type="ORF">L207DRAFT_631245</name>
</gene>
<protein>
    <recommendedName>
        <fullName evidence="1">DUF7918 domain-containing protein</fullName>
    </recommendedName>
</protein>
<sequence length="393" mass="45259">MVILREEGNEYEVRVKRVPQGTCFKEYVKIGDPRNIAKFYAEDDLRKGDAKATIDCVNIDSEEQHVGAPFAFHNLEIDDQLVNEADAFGVDPKDLANFTIKVERFKWEGTRTRATTDSATFGAQKIDKESYKSHRISFSISLDGPRIATKTVKVVNGPSTSPDTLVFKFHYRTSEFLEQLNIVPYPPPVYCYPWDNLRETEQMIALSDLQLLNVAEHRARTGSLTDSGEERKEWRSWYNLNPGQRKYTFEKLQQEHKAHARVEVQKRIAAIPQHRIIVLDEDGPSIGRVESTRFGSQLSNQRSRGARIKQELIDLEGQDETTREQLLTKGIKTKPIDVDDSQIVTTTIWPSKTIKRCREDSEQREVKRVKFEEDLPVDMSRYEVFEGEEQGDD</sequence>
<proteinExistence type="predicted"/>
<name>A0A2J6RX51_HYAVF</name>
<organism evidence="2 3">
    <name type="scientific">Hyaloscypha variabilis (strain UAMH 11265 / GT02V1 / F)</name>
    <name type="common">Meliniomyces variabilis</name>
    <dbReference type="NCBI Taxonomy" id="1149755"/>
    <lineage>
        <taxon>Eukaryota</taxon>
        <taxon>Fungi</taxon>
        <taxon>Dikarya</taxon>
        <taxon>Ascomycota</taxon>
        <taxon>Pezizomycotina</taxon>
        <taxon>Leotiomycetes</taxon>
        <taxon>Helotiales</taxon>
        <taxon>Hyaloscyphaceae</taxon>
        <taxon>Hyaloscypha</taxon>
        <taxon>Hyaloscypha variabilis</taxon>
    </lineage>
</organism>
<feature type="domain" description="DUF7918" evidence="1">
    <location>
        <begin position="26"/>
        <end position="185"/>
    </location>
</feature>
<evidence type="ECO:0000313" key="2">
    <source>
        <dbReference type="EMBL" id="PMD43082.1"/>
    </source>
</evidence>
<evidence type="ECO:0000313" key="3">
    <source>
        <dbReference type="Proteomes" id="UP000235786"/>
    </source>
</evidence>
<dbReference type="EMBL" id="KZ613942">
    <property type="protein sequence ID" value="PMD43082.1"/>
    <property type="molecule type" value="Genomic_DNA"/>
</dbReference>
<reference evidence="2 3" key="1">
    <citation type="submission" date="2016-04" db="EMBL/GenBank/DDBJ databases">
        <title>A degradative enzymes factory behind the ericoid mycorrhizal symbiosis.</title>
        <authorList>
            <consortium name="DOE Joint Genome Institute"/>
            <person name="Martino E."/>
            <person name="Morin E."/>
            <person name="Grelet G."/>
            <person name="Kuo A."/>
            <person name="Kohler A."/>
            <person name="Daghino S."/>
            <person name="Barry K."/>
            <person name="Choi C."/>
            <person name="Cichocki N."/>
            <person name="Clum A."/>
            <person name="Copeland A."/>
            <person name="Hainaut M."/>
            <person name="Haridas S."/>
            <person name="Labutti K."/>
            <person name="Lindquist E."/>
            <person name="Lipzen A."/>
            <person name="Khouja H.-R."/>
            <person name="Murat C."/>
            <person name="Ohm R."/>
            <person name="Olson A."/>
            <person name="Spatafora J."/>
            <person name="Veneault-Fourrey C."/>
            <person name="Henrissat B."/>
            <person name="Grigoriev I."/>
            <person name="Martin F."/>
            <person name="Perotto S."/>
        </authorList>
    </citation>
    <scope>NUCLEOTIDE SEQUENCE [LARGE SCALE GENOMIC DNA]</scope>
    <source>
        <strain evidence="2 3">F</strain>
    </source>
</reference>
<accession>A0A2J6RX51</accession>
<dbReference type="OrthoDB" id="3563612at2759"/>
<dbReference type="Proteomes" id="UP000235786">
    <property type="component" value="Unassembled WGS sequence"/>
</dbReference>
<evidence type="ECO:0000259" key="1">
    <source>
        <dbReference type="Pfam" id="PF25534"/>
    </source>
</evidence>